<comment type="caution">
    <text evidence="1">The sequence shown here is derived from an EMBL/GenBank/DDBJ whole genome shotgun (WGS) entry which is preliminary data.</text>
</comment>
<sequence length="116" mass="12951">MSNSEQGKVISIEHVLILSLKRTFFGFTRKHLGSILGTQPLSGLKAVSVEGLRNKDDININIYFHDNIDNPLAVIQGIYQPESSLGSFANLTITAYQTKESNEKWGFRVSWSSYDG</sequence>
<proteinExistence type="predicted"/>
<dbReference type="STRING" id="1805146.AUJ27_01095"/>
<protein>
    <submittedName>
        <fullName evidence="1">Uncharacterized protein</fullName>
    </submittedName>
</protein>
<dbReference type="Proteomes" id="UP000183192">
    <property type="component" value="Unassembled WGS sequence"/>
</dbReference>
<reference evidence="1 2" key="1">
    <citation type="journal article" date="2016" name="Environ. Microbiol.">
        <title>Genomic resolution of a cold subsurface aquifer community provides metabolic insights for novel microbes adapted to high CO concentrations.</title>
        <authorList>
            <person name="Probst A.J."/>
            <person name="Castelle C.J."/>
            <person name="Singh A."/>
            <person name="Brown C.T."/>
            <person name="Anantharaman K."/>
            <person name="Sharon I."/>
            <person name="Hug L.A."/>
            <person name="Burstein D."/>
            <person name="Emerson J.B."/>
            <person name="Thomas B.C."/>
            <person name="Banfield J.F."/>
        </authorList>
    </citation>
    <scope>NUCLEOTIDE SEQUENCE [LARGE SCALE GENOMIC DNA]</scope>
    <source>
        <strain evidence="1">CG1_02_37_44</strain>
    </source>
</reference>
<accession>A0A1J4TBK1</accession>
<name>A0A1J4TBK1_9BACT</name>
<dbReference type="EMBL" id="MNUU01000020">
    <property type="protein sequence ID" value="OIO08189.1"/>
    <property type="molecule type" value="Genomic_DNA"/>
</dbReference>
<dbReference type="AlphaFoldDB" id="A0A1J4TBK1"/>
<evidence type="ECO:0000313" key="1">
    <source>
        <dbReference type="EMBL" id="OIO08189.1"/>
    </source>
</evidence>
<organism evidence="1 2">
    <name type="scientific">Candidatus Falkowbacteria bacterium CG1_02_37_44</name>
    <dbReference type="NCBI Taxonomy" id="1805146"/>
    <lineage>
        <taxon>Bacteria</taxon>
        <taxon>Candidatus Falkowiibacteriota</taxon>
    </lineage>
</organism>
<gene>
    <name evidence="1" type="ORF">AUJ27_01095</name>
</gene>
<evidence type="ECO:0000313" key="2">
    <source>
        <dbReference type="Proteomes" id="UP000183192"/>
    </source>
</evidence>